<evidence type="ECO:0000313" key="3">
    <source>
        <dbReference type="Proteomes" id="UP001054821"/>
    </source>
</evidence>
<sequence length="142" mass="16326">MTLVRKHCSIDVFRDQCYKAKNLAKKRIQGSIEEQYSKLWNYCEELKRQNPGSTVLVKTSLRGDDLVFERLYICFDQLRKGFIEGCRTMVGFDGAFIKGQHPGQLLSAIGIDANNGMFPIAFAVMETESRDNLDMVFRDFLQ</sequence>
<dbReference type="PANTHER" id="PTHR31973">
    <property type="entry name" value="POLYPROTEIN, PUTATIVE-RELATED"/>
    <property type="match status" value="1"/>
</dbReference>
<dbReference type="InterPro" id="IPR018289">
    <property type="entry name" value="MULE_transposase_dom"/>
</dbReference>
<keyword evidence="3" id="KW-1185">Reference proteome</keyword>
<dbReference type="Pfam" id="PF10551">
    <property type="entry name" value="MULE"/>
    <property type="match status" value="1"/>
</dbReference>
<proteinExistence type="predicted"/>
<dbReference type="EMBL" id="JAJFAZ020000008">
    <property type="protein sequence ID" value="KAI5311791.1"/>
    <property type="molecule type" value="Genomic_DNA"/>
</dbReference>
<evidence type="ECO:0000313" key="2">
    <source>
        <dbReference type="EMBL" id="KAI5311791.1"/>
    </source>
</evidence>
<accession>A0AAD4UTV2</accession>
<dbReference type="PANTHER" id="PTHR31973:SF199">
    <property type="entry name" value="SWIM-TYPE DOMAIN-CONTAINING PROTEIN"/>
    <property type="match status" value="1"/>
</dbReference>
<gene>
    <name evidence="2" type="ORF">L3X38_040964</name>
</gene>
<organism evidence="2 3">
    <name type="scientific">Prunus dulcis</name>
    <name type="common">Almond</name>
    <name type="synonym">Amygdalus dulcis</name>
    <dbReference type="NCBI Taxonomy" id="3755"/>
    <lineage>
        <taxon>Eukaryota</taxon>
        <taxon>Viridiplantae</taxon>
        <taxon>Streptophyta</taxon>
        <taxon>Embryophyta</taxon>
        <taxon>Tracheophyta</taxon>
        <taxon>Spermatophyta</taxon>
        <taxon>Magnoliopsida</taxon>
        <taxon>eudicotyledons</taxon>
        <taxon>Gunneridae</taxon>
        <taxon>Pentapetalae</taxon>
        <taxon>rosids</taxon>
        <taxon>fabids</taxon>
        <taxon>Rosales</taxon>
        <taxon>Rosaceae</taxon>
        <taxon>Amygdaloideae</taxon>
        <taxon>Amygdaleae</taxon>
        <taxon>Prunus</taxon>
    </lineage>
</organism>
<reference evidence="2 3" key="1">
    <citation type="journal article" date="2022" name="G3 (Bethesda)">
        <title>Whole-genome sequence and methylome profiling of the almond [Prunus dulcis (Mill.) D.A. Webb] cultivar 'Nonpareil'.</title>
        <authorList>
            <person name="D'Amico-Willman K.M."/>
            <person name="Ouma W.Z."/>
            <person name="Meulia T."/>
            <person name="Sideli G.M."/>
            <person name="Gradziel T.M."/>
            <person name="Fresnedo-Ramirez J."/>
        </authorList>
    </citation>
    <scope>NUCLEOTIDE SEQUENCE [LARGE SCALE GENOMIC DNA]</scope>
    <source>
        <strain evidence="2">Clone GOH B32 T37-40</strain>
    </source>
</reference>
<dbReference type="Proteomes" id="UP001054821">
    <property type="component" value="Chromosome 8"/>
</dbReference>
<evidence type="ECO:0000259" key="1">
    <source>
        <dbReference type="Pfam" id="PF10551"/>
    </source>
</evidence>
<dbReference type="AlphaFoldDB" id="A0AAD4UTV2"/>
<comment type="caution">
    <text evidence="2">The sequence shown here is derived from an EMBL/GenBank/DDBJ whole genome shotgun (WGS) entry which is preliminary data.</text>
</comment>
<name>A0AAD4UTV2_PRUDU</name>
<protein>
    <recommendedName>
        <fullName evidence="1">MULE transposase domain-containing protein</fullName>
    </recommendedName>
</protein>
<feature type="domain" description="MULE transposase" evidence="1">
    <location>
        <begin position="90"/>
        <end position="138"/>
    </location>
</feature>